<comment type="caution">
    <text evidence="10">The sequence shown here is derived from an EMBL/GenBank/DDBJ whole genome shotgun (WGS) entry which is preliminary data.</text>
</comment>
<feature type="transmembrane region" description="Helical" evidence="8">
    <location>
        <begin position="357"/>
        <end position="381"/>
    </location>
</feature>
<comment type="similarity">
    <text evidence="3 8">Belongs to the CTL (choline transporter-like) family.</text>
</comment>
<dbReference type="OrthoDB" id="44736at2759"/>
<dbReference type="EMBL" id="LSSL01006761">
    <property type="protein sequence ID" value="OLY78308.1"/>
    <property type="molecule type" value="Genomic_DNA"/>
</dbReference>
<dbReference type="SUPFAM" id="SSF81995">
    <property type="entry name" value="beta-sandwich domain of Sec23/24"/>
    <property type="match status" value="1"/>
</dbReference>
<reference evidence="10" key="2">
    <citation type="submission" date="2017-01" db="EMBL/GenBank/DDBJ databases">
        <authorList>
            <person name="Mah S.A."/>
            <person name="Swanson W.J."/>
            <person name="Moy G.W."/>
            <person name="Vacquier V.D."/>
        </authorList>
    </citation>
    <scope>NUCLEOTIDE SEQUENCE</scope>
    <source>
        <strain evidence="10">ALG-7-W6</strain>
    </source>
</reference>
<feature type="compositionally biased region" description="Polar residues" evidence="9">
    <location>
        <begin position="61"/>
        <end position="79"/>
    </location>
</feature>
<evidence type="ECO:0000256" key="2">
    <source>
        <dbReference type="ARBA" id="ARBA00004141"/>
    </source>
</evidence>
<evidence type="ECO:0000313" key="11">
    <source>
        <dbReference type="EMBL" id="OLY84003.1"/>
    </source>
</evidence>
<feature type="transmembrane region" description="Helical" evidence="8">
    <location>
        <begin position="393"/>
        <end position="413"/>
    </location>
</feature>
<feature type="compositionally biased region" description="Low complexity" evidence="9">
    <location>
        <begin position="1"/>
        <end position="16"/>
    </location>
</feature>
<proteinExistence type="inferred from homology"/>
<feature type="transmembrane region" description="Helical" evidence="8">
    <location>
        <begin position="491"/>
        <end position="514"/>
    </location>
</feature>
<dbReference type="GO" id="GO:0022857">
    <property type="term" value="F:transmembrane transporter activity"/>
    <property type="evidence" value="ECO:0007669"/>
    <property type="project" value="UniProtKB-UniRule"/>
</dbReference>
<dbReference type="InterPro" id="IPR007603">
    <property type="entry name" value="Choline_transptr-like"/>
</dbReference>
<sequence>MNGYNQSGYNNGGEYNHTPPPNPGGYYPPPPQGQYHPPPQQGQYYPPPPQDQYAQQNYQQSIPNQGQYQNLPDNPQFNKPSYPPAPAPISENHIHATVKYTKTSKFRDVWAAILFILLMAFFIVISIIYLSNSGSIFQKSSNSIFSSSFLTSFFVSLGASFAFAILYLILCQKFAKAVIIISFWFSVAILIGTAIYYIYLKIYILGIILLVFGFLYAFSWPGWKRAIPFTQLILETVTQIVRKFPSTIFLSLFFACLVVVFNSLFIYSLVAANNYLKKYQSCTNSTDKNGNPVQSCSNTILVLNYVFSIFMYFWGIQVIMNTLHTAICGLFATYYFYDGTPEGYPTQNPLISSLIRASFFSFGSVCFGSLIVAIIQTIRALVNLARSNNSDDLFCTIITICVDCILGCIEGMVQYFNKYAYIQIAIYGKPYIQASKDAWHLLTERGIDAIVNDCLVNNVVYLGSFISGLISALLSYLILIAVTKNTPQGALIAYTFSSFVFGASIFTTINGVILSGSSTFFVCLAEDPYSIARTKPELFSEIVSRYPQVVEGIH</sequence>
<dbReference type="PANTHER" id="PTHR12385">
    <property type="entry name" value="CHOLINE TRANSPORTER-LIKE (SLC FAMILY 44)"/>
    <property type="match status" value="1"/>
</dbReference>
<keyword evidence="7 8" id="KW-0472">Membrane</keyword>
<evidence type="ECO:0000256" key="1">
    <source>
        <dbReference type="ARBA" id="ARBA00002957"/>
    </source>
</evidence>
<keyword evidence="12" id="KW-1185">Reference proteome</keyword>
<feature type="transmembrane region" description="Helical" evidence="8">
    <location>
        <begin position="109"/>
        <end position="129"/>
    </location>
</feature>
<dbReference type="STRING" id="133383.A0A1R0GN56"/>
<feature type="transmembrane region" description="Helical" evidence="8">
    <location>
        <begin position="177"/>
        <end position="196"/>
    </location>
</feature>
<feature type="transmembrane region" description="Helical" evidence="8">
    <location>
        <begin position="318"/>
        <end position="337"/>
    </location>
</feature>
<evidence type="ECO:0000256" key="9">
    <source>
        <dbReference type="SAM" id="MobiDB-lite"/>
    </source>
</evidence>
<feature type="compositionally biased region" description="Pro residues" evidence="9">
    <location>
        <begin position="18"/>
        <end position="50"/>
    </location>
</feature>
<dbReference type="EMBL" id="LSSL01000664">
    <property type="protein sequence ID" value="OLY84003.1"/>
    <property type="molecule type" value="Genomic_DNA"/>
</dbReference>
<evidence type="ECO:0000313" key="12">
    <source>
        <dbReference type="Proteomes" id="UP000187455"/>
    </source>
</evidence>
<feature type="transmembrane region" description="Helical" evidence="8">
    <location>
        <begin position="149"/>
        <end position="170"/>
    </location>
</feature>
<comment type="subcellular location">
    <subcellularLocation>
        <location evidence="8">Cell membrane</location>
        <topology evidence="8">Multi-pass membrane protein</topology>
    </subcellularLocation>
    <subcellularLocation>
        <location evidence="2">Membrane</location>
        <topology evidence="2">Multi-pass membrane protein</topology>
    </subcellularLocation>
</comment>
<accession>A0A1R0GN56</accession>
<keyword evidence="5 8" id="KW-0812">Transmembrane</keyword>
<gene>
    <name evidence="11" type="ORF">AYI68_g1847</name>
    <name evidence="10" type="ORF">AYI68_g7644</name>
</gene>
<reference evidence="10 12" key="1">
    <citation type="journal article" date="2016" name="Mol. Biol. Evol.">
        <title>Genome-Wide Survey of Gut Fungi (Harpellales) Reveals the First Horizontally Transferred Ubiquitin Gene from a Mosquito Host.</title>
        <authorList>
            <person name="Wang Y."/>
            <person name="White M.M."/>
            <person name="Kvist S."/>
            <person name="Moncalvo J.M."/>
        </authorList>
    </citation>
    <scope>NUCLEOTIDE SEQUENCE [LARGE SCALE GENOMIC DNA]</scope>
    <source>
        <strain evidence="10 12">ALG-7-W6</strain>
    </source>
</reference>
<dbReference type="GO" id="GO:0005886">
    <property type="term" value="C:plasma membrane"/>
    <property type="evidence" value="ECO:0007669"/>
    <property type="project" value="UniProtKB-SubCell"/>
</dbReference>
<feature type="transmembrane region" description="Helical" evidence="8">
    <location>
        <begin position="459"/>
        <end position="479"/>
    </location>
</feature>
<feature type="transmembrane region" description="Helical" evidence="8">
    <location>
        <begin position="202"/>
        <end position="223"/>
    </location>
</feature>
<dbReference type="PANTHER" id="PTHR12385:SF4">
    <property type="entry name" value="PROTEIN PNS1"/>
    <property type="match status" value="1"/>
</dbReference>
<evidence type="ECO:0000256" key="5">
    <source>
        <dbReference type="ARBA" id="ARBA00022692"/>
    </source>
</evidence>
<evidence type="ECO:0000256" key="4">
    <source>
        <dbReference type="ARBA" id="ARBA00015388"/>
    </source>
</evidence>
<evidence type="ECO:0000256" key="8">
    <source>
        <dbReference type="RuleBase" id="RU368066"/>
    </source>
</evidence>
<organism evidence="10 12">
    <name type="scientific">Smittium mucronatum</name>
    <dbReference type="NCBI Taxonomy" id="133383"/>
    <lineage>
        <taxon>Eukaryota</taxon>
        <taxon>Fungi</taxon>
        <taxon>Fungi incertae sedis</taxon>
        <taxon>Zoopagomycota</taxon>
        <taxon>Kickxellomycotina</taxon>
        <taxon>Harpellomycetes</taxon>
        <taxon>Harpellales</taxon>
        <taxon>Legeriomycetaceae</taxon>
        <taxon>Smittium</taxon>
    </lineage>
</organism>
<evidence type="ECO:0000313" key="10">
    <source>
        <dbReference type="EMBL" id="OLY78308.1"/>
    </source>
</evidence>
<feature type="transmembrane region" description="Helical" evidence="8">
    <location>
        <begin position="244"/>
        <end position="272"/>
    </location>
</feature>
<protein>
    <recommendedName>
        <fullName evidence="4 8">Protein PNS1</fullName>
    </recommendedName>
</protein>
<feature type="compositionally biased region" description="Low complexity" evidence="9">
    <location>
        <begin position="51"/>
        <end position="60"/>
    </location>
</feature>
<name>A0A1R0GN56_9FUNG</name>
<dbReference type="Pfam" id="PF04515">
    <property type="entry name" value="Choline_transpo"/>
    <property type="match status" value="1"/>
</dbReference>
<feature type="region of interest" description="Disordered" evidence="9">
    <location>
        <begin position="1"/>
        <end position="84"/>
    </location>
</feature>
<keyword evidence="6 8" id="KW-1133">Transmembrane helix</keyword>
<dbReference type="AlphaFoldDB" id="A0A1R0GN56"/>
<evidence type="ECO:0000256" key="3">
    <source>
        <dbReference type="ARBA" id="ARBA00007168"/>
    </source>
</evidence>
<comment type="function">
    <text evidence="1 8">Probably involved in transport through the plasma membrane.</text>
</comment>
<evidence type="ECO:0000256" key="6">
    <source>
        <dbReference type="ARBA" id="ARBA00022989"/>
    </source>
</evidence>
<dbReference type="Proteomes" id="UP000187455">
    <property type="component" value="Unassembled WGS sequence"/>
</dbReference>
<evidence type="ECO:0000256" key="7">
    <source>
        <dbReference type="ARBA" id="ARBA00023136"/>
    </source>
</evidence>